<dbReference type="EMBL" id="JBBKAI010000002">
    <property type="protein sequence ID" value="MEJ8661365.1"/>
    <property type="molecule type" value="Genomic_DNA"/>
</dbReference>
<keyword evidence="2" id="KW-1185">Reference proteome</keyword>
<organism evidence="1 2">
    <name type="scientific">Streptomyces pratisoli</name>
    <dbReference type="NCBI Taxonomy" id="3139917"/>
    <lineage>
        <taxon>Bacteria</taxon>
        <taxon>Bacillati</taxon>
        <taxon>Actinomycetota</taxon>
        <taxon>Actinomycetes</taxon>
        <taxon>Kitasatosporales</taxon>
        <taxon>Streptomycetaceae</taxon>
        <taxon>Streptomyces</taxon>
    </lineage>
</organism>
<accession>A0ACC6QSU1</accession>
<sequence length="451" mass="48458">MTYSPESGSPHGHEDVPPVPQLTDEHLDRLEQGLRQAARVPGRAQELLNAVLEVSKELQLDAVLRRITDTACELVQARCGALGVLGDAERFSEVITSGFAAGGPSATGDGVPHGAGPLAALLDDRRPLHTRSHGDSGDPGDPAGAAGSTGSTGERLRTPTLLGVPIKVRDALYGNLYLAGKTTGESFTSDDEDLLVALAGAAGVAIENARLYQQVRQATEEFQRRLLPQMPDLDGMELQARYQPSTEAPRIGGDWYDLIHLPDRVPCLMLGDVMGHGIAAATVMSQISNMLRVIAFDEQEPPSRILHRLDSVLHELHGGPMATVIIARLEPEGTGRRLQWASAGHLPPLLIGPDRQARYPTAETGLPLGVDPDLPRYDHEEVMQPGTTVLLHTDGLVEHRTWPIDEGMQQAAAVAATLATEPLTELCDKLLTHREGFFHDDVAILAARLTP</sequence>
<proteinExistence type="predicted"/>
<dbReference type="Proteomes" id="UP001375539">
    <property type="component" value="Unassembled WGS sequence"/>
</dbReference>
<evidence type="ECO:0000313" key="1">
    <source>
        <dbReference type="EMBL" id="MEJ8661365.1"/>
    </source>
</evidence>
<name>A0ACC6QSU1_9ACTN</name>
<evidence type="ECO:0000313" key="2">
    <source>
        <dbReference type="Proteomes" id="UP001375539"/>
    </source>
</evidence>
<reference evidence="1" key="1">
    <citation type="submission" date="2024-03" db="EMBL/GenBank/DDBJ databases">
        <title>Novel Streptomyces species of biotechnological and ecological value are a feature of Machair soil.</title>
        <authorList>
            <person name="Prole J.R."/>
            <person name="Goodfellow M."/>
            <person name="Allenby N."/>
            <person name="Ward A.C."/>
        </authorList>
    </citation>
    <scope>NUCLEOTIDE SEQUENCE</scope>
    <source>
        <strain evidence="1">MS1.AVA.4</strain>
    </source>
</reference>
<comment type="caution">
    <text evidence="1">The sequence shown here is derived from an EMBL/GenBank/DDBJ whole genome shotgun (WGS) entry which is preliminary data.</text>
</comment>
<gene>
    <name evidence="1" type="ORF">WKI58_33495</name>
</gene>
<protein>
    <submittedName>
        <fullName evidence="1">GAF domain-containing SpoIIE family protein phosphatase</fullName>
    </submittedName>
</protein>